<organism evidence="3 4">
    <name type="scientific">Bimuria novae-zelandiae CBS 107.79</name>
    <dbReference type="NCBI Taxonomy" id="1447943"/>
    <lineage>
        <taxon>Eukaryota</taxon>
        <taxon>Fungi</taxon>
        <taxon>Dikarya</taxon>
        <taxon>Ascomycota</taxon>
        <taxon>Pezizomycotina</taxon>
        <taxon>Dothideomycetes</taxon>
        <taxon>Pleosporomycetidae</taxon>
        <taxon>Pleosporales</taxon>
        <taxon>Massarineae</taxon>
        <taxon>Didymosphaeriaceae</taxon>
        <taxon>Bimuria</taxon>
    </lineage>
</organism>
<sequence length="353" mass="40012">MGSELTIDSHLDPRPDDGPRKALPRYFYRVQHDACATRYEPSSSELGRRGYPTFTSVRMQDHLAEPCVQTGNYIPRKSFTADDLSKDVIEKHFHWNSLYRSPFISFYSEEGNALKRAEYELHAPVLENGVREVHVAKIDTDKLNLTPAWFLVELESPKRDEHGNLCPQKYRRIPAWVWSRKLPAPGGEDRLFELNTDEKNTVTDVSANMWICLSEVKDLLGIKYDSSDHDGEWLAYRAVGSEALLSVRTYIGKNPNPTNGLGTLCPPIDELARRVTSLETLKVCTEHDAKTATVTDRRKLLGTLEDLLLRVEALEAQMPKQSTVLEDTAKILESIKLVEEKVCGTDKNKAEDP</sequence>
<name>A0A6A5V5C1_9PLEO</name>
<protein>
    <recommendedName>
        <fullName evidence="2">DUF7587 domain-containing protein</fullName>
    </recommendedName>
</protein>
<feature type="region of interest" description="Disordered" evidence="1">
    <location>
        <begin position="1"/>
        <end position="22"/>
    </location>
</feature>
<keyword evidence="4" id="KW-1185">Reference proteome</keyword>
<dbReference type="Proteomes" id="UP000800036">
    <property type="component" value="Unassembled WGS sequence"/>
</dbReference>
<proteinExistence type="predicted"/>
<gene>
    <name evidence="3" type="ORF">BU23DRAFT_602126</name>
</gene>
<dbReference type="OrthoDB" id="3440338at2759"/>
<dbReference type="InterPro" id="IPR056009">
    <property type="entry name" value="DUF7587"/>
</dbReference>
<feature type="compositionally biased region" description="Basic and acidic residues" evidence="1">
    <location>
        <begin position="7"/>
        <end position="20"/>
    </location>
</feature>
<reference evidence="3" key="1">
    <citation type="journal article" date="2020" name="Stud. Mycol.">
        <title>101 Dothideomycetes genomes: a test case for predicting lifestyles and emergence of pathogens.</title>
        <authorList>
            <person name="Haridas S."/>
            <person name="Albert R."/>
            <person name="Binder M."/>
            <person name="Bloem J."/>
            <person name="Labutti K."/>
            <person name="Salamov A."/>
            <person name="Andreopoulos B."/>
            <person name="Baker S."/>
            <person name="Barry K."/>
            <person name="Bills G."/>
            <person name="Bluhm B."/>
            <person name="Cannon C."/>
            <person name="Castanera R."/>
            <person name="Culley D."/>
            <person name="Daum C."/>
            <person name="Ezra D."/>
            <person name="Gonzalez J."/>
            <person name="Henrissat B."/>
            <person name="Kuo A."/>
            <person name="Liang C."/>
            <person name="Lipzen A."/>
            <person name="Lutzoni F."/>
            <person name="Magnuson J."/>
            <person name="Mondo S."/>
            <person name="Nolan M."/>
            <person name="Ohm R."/>
            <person name="Pangilinan J."/>
            <person name="Park H.-J."/>
            <person name="Ramirez L."/>
            <person name="Alfaro M."/>
            <person name="Sun H."/>
            <person name="Tritt A."/>
            <person name="Yoshinaga Y."/>
            <person name="Zwiers L.-H."/>
            <person name="Turgeon B."/>
            <person name="Goodwin S."/>
            <person name="Spatafora J."/>
            <person name="Crous P."/>
            <person name="Grigoriev I."/>
        </authorList>
    </citation>
    <scope>NUCLEOTIDE SEQUENCE</scope>
    <source>
        <strain evidence="3">CBS 107.79</strain>
    </source>
</reference>
<feature type="domain" description="DUF7587" evidence="2">
    <location>
        <begin position="23"/>
        <end position="147"/>
    </location>
</feature>
<dbReference type="Pfam" id="PF24494">
    <property type="entry name" value="DUF7587"/>
    <property type="match status" value="1"/>
</dbReference>
<dbReference type="AlphaFoldDB" id="A0A6A5V5C1"/>
<evidence type="ECO:0000313" key="4">
    <source>
        <dbReference type="Proteomes" id="UP000800036"/>
    </source>
</evidence>
<accession>A0A6A5V5C1</accession>
<evidence type="ECO:0000313" key="3">
    <source>
        <dbReference type="EMBL" id="KAF1968517.1"/>
    </source>
</evidence>
<evidence type="ECO:0000259" key="2">
    <source>
        <dbReference type="Pfam" id="PF24494"/>
    </source>
</evidence>
<evidence type="ECO:0000256" key="1">
    <source>
        <dbReference type="SAM" id="MobiDB-lite"/>
    </source>
</evidence>
<dbReference type="EMBL" id="ML976719">
    <property type="protein sequence ID" value="KAF1968517.1"/>
    <property type="molecule type" value="Genomic_DNA"/>
</dbReference>